<organism evidence="2 3">
    <name type="scientific">Necator americanus</name>
    <name type="common">Human hookworm</name>
    <dbReference type="NCBI Taxonomy" id="51031"/>
    <lineage>
        <taxon>Eukaryota</taxon>
        <taxon>Metazoa</taxon>
        <taxon>Ecdysozoa</taxon>
        <taxon>Nematoda</taxon>
        <taxon>Chromadorea</taxon>
        <taxon>Rhabditida</taxon>
        <taxon>Rhabditina</taxon>
        <taxon>Rhabditomorpha</taxon>
        <taxon>Strongyloidea</taxon>
        <taxon>Ancylostomatidae</taxon>
        <taxon>Bunostominae</taxon>
        <taxon>Necator</taxon>
    </lineage>
</organism>
<sequence>MWSSTSSVTRLTTENTLGKTTLGKPNIHKATWFWNEDVQAAVREKTKYKLWWRTRQSEDRGAYLAAKRDSKKAVSKGKSDRYKDVYDMLDTREGNRAVHHLVRARHRSTLDMEHTKIVKGSDGAVLRRSGLSLESGEGPVLPITVVEVNAALAKMKSNKATGPDDIPSDVWKLLGDRGSLANFHDRAWKGKGEIADCTSYRPIRLLCHTMKVFERVLEARLRKIVSVSLNQCSFVKDCSTTNATHAARILLEKHREKNGSVCLTFLDLERALKIEKAVMRSKSSGDRKNTRAVMDAHEKQVQSWKDRLQQHGLRLNVSKTEYASTGETDREGRARINAAWMKWKAATNVMCDKKVPARLKSKIYRKGVPPVALYGCEYWPTMKALERVLHAMEVRMLRRDAARETKDSLVGPVNPDMIDTRLCTADGTKWKTRRKADPATTRDKRQEEEDW</sequence>
<evidence type="ECO:0000313" key="2">
    <source>
        <dbReference type="EMBL" id="KAK6763565.1"/>
    </source>
</evidence>
<dbReference type="EMBL" id="JAVFWL010000006">
    <property type="protein sequence ID" value="KAK6763565.1"/>
    <property type="molecule type" value="Genomic_DNA"/>
</dbReference>
<evidence type="ECO:0008006" key="4">
    <source>
        <dbReference type="Google" id="ProtNLM"/>
    </source>
</evidence>
<dbReference type="PANTHER" id="PTHR46238">
    <property type="entry name" value="REVERSE TRANSCRIPTASE DOMAIN-CONTAINING PROTEIN"/>
    <property type="match status" value="1"/>
</dbReference>
<feature type="region of interest" description="Disordered" evidence="1">
    <location>
        <begin position="429"/>
        <end position="451"/>
    </location>
</feature>
<accession>A0ABR1ELK5</accession>
<evidence type="ECO:0000256" key="1">
    <source>
        <dbReference type="SAM" id="MobiDB-lite"/>
    </source>
</evidence>
<dbReference type="PANTHER" id="PTHR46238:SF8">
    <property type="entry name" value="ENDONUCLEASE_EXONUCLEASE_PHOSPHATASE DOMAIN-CONTAINING PROTEIN"/>
    <property type="match status" value="1"/>
</dbReference>
<proteinExistence type="predicted"/>
<reference evidence="2 3" key="1">
    <citation type="submission" date="2023-08" db="EMBL/GenBank/DDBJ databases">
        <title>A Necator americanus chromosomal reference genome.</title>
        <authorList>
            <person name="Ilik V."/>
            <person name="Petrzelkova K.J."/>
            <person name="Pardy F."/>
            <person name="Fuh T."/>
            <person name="Niatou-Singa F.S."/>
            <person name="Gouil Q."/>
            <person name="Baker L."/>
            <person name="Ritchie M.E."/>
            <person name="Jex A.R."/>
            <person name="Gazzola D."/>
            <person name="Li H."/>
            <person name="Toshio Fujiwara R."/>
            <person name="Zhan B."/>
            <person name="Aroian R.V."/>
            <person name="Pafco B."/>
            <person name="Schwarz E.M."/>
        </authorList>
    </citation>
    <scope>NUCLEOTIDE SEQUENCE [LARGE SCALE GENOMIC DNA]</scope>
    <source>
        <strain evidence="2 3">Aroian</strain>
        <tissue evidence="2">Whole animal</tissue>
    </source>
</reference>
<gene>
    <name evidence="2" type="primary">Necator_chrX.g24207</name>
    <name evidence="2" type="ORF">RB195_024042</name>
</gene>
<evidence type="ECO:0000313" key="3">
    <source>
        <dbReference type="Proteomes" id="UP001303046"/>
    </source>
</evidence>
<name>A0ABR1ELK5_NECAM</name>
<dbReference type="Proteomes" id="UP001303046">
    <property type="component" value="Unassembled WGS sequence"/>
</dbReference>
<feature type="compositionally biased region" description="Basic and acidic residues" evidence="1">
    <location>
        <begin position="435"/>
        <end position="451"/>
    </location>
</feature>
<comment type="caution">
    <text evidence="2">The sequence shown here is derived from an EMBL/GenBank/DDBJ whole genome shotgun (WGS) entry which is preliminary data.</text>
</comment>
<keyword evidence="3" id="KW-1185">Reference proteome</keyword>
<protein>
    <recommendedName>
        <fullName evidence="4">Reverse transcriptase domain-containing protein</fullName>
    </recommendedName>
</protein>